<keyword evidence="1" id="KW-0812">Transmembrane</keyword>
<feature type="transmembrane region" description="Helical" evidence="1">
    <location>
        <begin position="292"/>
        <end position="309"/>
    </location>
</feature>
<feature type="domain" description="Peptidase M56" evidence="2">
    <location>
        <begin position="78"/>
        <end position="257"/>
    </location>
</feature>
<keyword evidence="4" id="KW-1185">Reference proteome</keyword>
<dbReference type="Pfam" id="PF05569">
    <property type="entry name" value="Peptidase_M56"/>
    <property type="match status" value="1"/>
</dbReference>
<accession>A0ABN3YF64</accession>
<dbReference type="PANTHER" id="PTHR34978:SF3">
    <property type="entry name" value="SLR0241 PROTEIN"/>
    <property type="match status" value="1"/>
</dbReference>
<reference evidence="3 4" key="1">
    <citation type="journal article" date="2019" name="Int. J. Syst. Evol. Microbiol.">
        <title>The Global Catalogue of Microorganisms (GCM) 10K type strain sequencing project: providing services to taxonomists for standard genome sequencing and annotation.</title>
        <authorList>
            <consortium name="The Broad Institute Genomics Platform"/>
            <consortium name="The Broad Institute Genome Sequencing Center for Infectious Disease"/>
            <person name="Wu L."/>
            <person name="Ma J."/>
        </authorList>
    </citation>
    <scope>NUCLEOTIDE SEQUENCE [LARGE SCALE GENOMIC DNA]</scope>
    <source>
        <strain evidence="3 4">JCM 8736</strain>
    </source>
</reference>
<dbReference type="PANTHER" id="PTHR34978">
    <property type="entry name" value="POSSIBLE SENSOR-TRANSDUCER PROTEIN BLAR"/>
    <property type="match status" value="1"/>
</dbReference>
<dbReference type="RefSeq" id="WP_068710686.1">
    <property type="nucleotide sequence ID" value="NZ_BAAAXQ010000075.1"/>
</dbReference>
<feature type="transmembrane region" description="Helical" evidence="1">
    <location>
        <begin position="90"/>
        <end position="111"/>
    </location>
</feature>
<feature type="transmembrane region" description="Helical" evidence="1">
    <location>
        <begin position="190"/>
        <end position="212"/>
    </location>
</feature>
<evidence type="ECO:0000313" key="3">
    <source>
        <dbReference type="EMBL" id="GAA3025271.1"/>
    </source>
</evidence>
<gene>
    <name evidence="3" type="ORF">GCM10019998_22210</name>
</gene>
<dbReference type="Proteomes" id="UP001501577">
    <property type="component" value="Unassembled WGS sequence"/>
</dbReference>
<evidence type="ECO:0000313" key="4">
    <source>
        <dbReference type="Proteomes" id="UP001501577"/>
    </source>
</evidence>
<feature type="transmembrane region" description="Helical" evidence="1">
    <location>
        <begin position="6"/>
        <end position="26"/>
    </location>
</feature>
<evidence type="ECO:0000256" key="1">
    <source>
        <dbReference type="SAM" id="Phobius"/>
    </source>
</evidence>
<dbReference type="CDD" id="cd07341">
    <property type="entry name" value="M56_BlaR1_MecR1_like"/>
    <property type="match status" value="1"/>
</dbReference>
<name>A0ABN3YF64_9ENTE</name>
<sequence length="379" mass="44251">MSLSYASILAAFIQCFIILMLMQLLLKFESQKIYISPQFLYGIGLLFFIRLILPVEFGFSLTIPSTNVLPKIKELLKFHLFSINQWNVTLGNLLIIICLLGVGYKLVTFLYKNILLLRYIRSQKISKQTMTLLNNKQTEISFIQSQQVTSPAIYGIKNPVIFLPSDLSFSEKELKYIVLHEMTHYRKKDALVTLAFELLTIFYWWNPLLFVFKKQMNKVMELRVDNELLKQFNSRQCIEYVECLLKVKKEQQNKKRNQFLIAPTFLNKSRSTFELRVKKILNFKPIKATNKIIFLFTLLLSFSSLIFIIEPSSVDPQTKATTFEIDKKDKNFLIKQSDGTFSLYIDNQFKANIDDIDAFPDADKLTIYTPDQIPSRKTN</sequence>
<keyword evidence="1" id="KW-0472">Membrane</keyword>
<dbReference type="InterPro" id="IPR008756">
    <property type="entry name" value="Peptidase_M56"/>
</dbReference>
<organism evidence="3 4">
    <name type="scientific">Tetragenococcus solitarius</name>
    <dbReference type="NCBI Taxonomy" id="71453"/>
    <lineage>
        <taxon>Bacteria</taxon>
        <taxon>Bacillati</taxon>
        <taxon>Bacillota</taxon>
        <taxon>Bacilli</taxon>
        <taxon>Lactobacillales</taxon>
        <taxon>Enterococcaceae</taxon>
        <taxon>Tetragenococcus</taxon>
    </lineage>
</organism>
<dbReference type="EMBL" id="BAAAXQ010000075">
    <property type="protein sequence ID" value="GAA3025271.1"/>
    <property type="molecule type" value="Genomic_DNA"/>
</dbReference>
<keyword evidence="1" id="KW-1133">Transmembrane helix</keyword>
<protein>
    <recommendedName>
        <fullName evidence="2">Peptidase M56 domain-containing protein</fullName>
    </recommendedName>
</protein>
<feature type="transmembrane region" description="Helical" evidence="1">
    <location>
        <begin position="38"/>
        <end position="59"/>
    </location>
</feature>
<evidence type="ECO:0000259" key="2">
    <source>
        <dbReference type="Pfam" id="PF05569"/>
    </source>
</evidence>
<dbReference type="InterPro" id="IPR052173">
    <property type="entry name" value="Beta-lactam_resp_regulator"/>
</dbReference>
<comment type="caution">
    <text evidence="3">The sequence shown here is derived from an EMBL/GenBank/DDBJ whole genome shotgun (WGS) entry which is preliminary data.</text>
</comment>
<proteinExistence type="predicted"/>